<feature type="region of interest" description="Disordered" evidence="1">
    <location>
        <begin position="1"/>
        <end position="24"/>
    </location>
</feature>
<feature type="compositionally biased region" description="Low complexity" evidence="1">
    <location>
        <begin position="130"/>
        <end position="145"/>
    </location>
</feature>
<accession>A0ABD3NIA5</accession>
<keyword evidence="3" id="KW-1185">Reference proteome</keyword>
<dbReference type="Proteomes" id="UP001530400">
    <property type="component" value="Unassembled WGS sequence"/>
</dbReference>
<gene>
    <name evidence="2" type="ORF">ACHAWO_002611</name>
</gene>
<protein>
    <submittedName>
        <fullName evidence="2">Uncharacterized protein</fullName>
    </submittedName>
</protein>
<feature type="compositionally biased region" description="Pro residues" evidence="1">
    <location>
        <begin position="1"/>
        <end position="16"/>
    </location>
</feature>
<sequence>MNKPTRTPPPPSPPTSITPCSSYDSSLTGDASSFAELELIYKVSFKVWRVTVPFGRRRRLLRWRGCRRGFIHVERSRRLTGTSTTVAAATTEGTTTVSAVGTLNATEGSVTTEAVEGSTGATVGVESTEAAVESTESAAETTGATDAPFKPALTEP</sequence>
<name>A0ABD3NIA5_9STRA</name>
<comment type="caution">
    <text evidence="2">The sequence shown here is derived from an EMBL/GenBank/DDBJ whole genome shotgun (WGS) entry which is preliminary data.</text>
</comment>
<reference evidence="2 3" key="1">
    <citation type="submission" date="2024-10" db="EMBL/GenBank/DDBJ databases">
        <title>Updated reference genomes for cyclostephanoid diatoms.</title>
        <authorList>
            <person name="Roberts W.R."/>
            <person name="Alverson A.J."/>
        </authorList>
    </citation>
    <scope>NUCLEOTIDE SEQUENCE [LARGE SCALE GENOMIC DNA]</scope>
    <source>
        <strain evidence="2 3">AJA010-31</strain>
    </source>
</reference>
<dbReference type="EMBL" id="JALLPJ020001145">
    <property type="protein sequence ID" value="KAL3775640.1"/>
    <property type="molecule type" value="Genomic_DNA"/>
</dbReference>
<organism evidence="2 3">
    <name type="scientific">Cyclotella atomus</name>
    <dbReference type="NCBI Taxonomy" id="382360"/>
    <lineage>
        <taxon>Eukaryota</taxon>
        <taxon>Sar</taxon>
        <taxon>Stramenopiles</taxon>
        <taxon>Ochrophyta</taxon>
        <taxon>Bacillariophyta</taxon>
        <taxon>Coscinodiscophyceae</taxon>
        <taxon>Thalassiosirophycidae</taxon>
        <taxon>Stephanodiscales</taxon>
        <taxon>Stephanodiscaceae</taxon>
        <taxon>Cyclotella</taxon>
    </lineage>
</organism>
<feature type="region of interest" description="Disordered" evidence="1">
    <location>
        <begin position="130"/>
        <end position="156"/>
    </location>
</feature>
<proteinExistence type="predicted"/>
<dbReference type="AlphaFoldDB" id="A0ABD3NIA5"/>
<evidence type="ECO:0000313" key="3">
    <source>
        <dbReference type="Proteomes" id="UP001530400"/>
    </source>
</evidence>
<evidence type="ECO:0000313" key="2">
    <source>
        <dbReference type="EMBL" id="KAL3775640.1"/>
    </source>
</evidence>
<evidence type="ECO:0000256" key="1">
    <source>
        <dbReference type="SAM" id="MobiDB-lite"/>
    </source>
</evidence>